<gene>
    <name evidence="1" type="ORF">MRATA1EN22A_LOCUS13437</name>
</gene>
<sequence length="111" mass="11336">MGVGRPPDQAFCHLRPSPGVPGIGAPWMDWPPAPRTALAAQPTPAGCAGLIVCRGGALPSPRRSASPPHPLFSPPLAPSSSSSPPAPSCSQSAVPTHSLAPFGERCLFRAR</sequence>
<evidence type="ECO:0000313" key="2">
    <source>
        <dbReference type="Proteomes" id="UP001162501"/>
    </source>
</evidence>
<reference evidence="1" key="1">
    <citation type="submission" date="2023-05" db="EMBL/GenBank/DDBJ databases">
        <authorList>
            <consortium name="ELIXIR-Norway"/>
        </authorList>
    </citation>
    <scope>NUCLEOTIDE SEQUENCE</scope>
</reference>
<dbReference type="Proteomes" id="UP001162501">
    <property type="component" value="Chromosome 23"/>
</dbReference>
<protein>
    <submittedName>
        <fullName evidence="1">Uncharacterized protein</fullName>
    </submittedName>
</protein>
<dbReference type="EMBL" id="OX596107">
    <property type="protein sequence ID" value="CAN0192524.1"/>
    <property type="molecule type" value="Genomic_DNA"/>
</dbReference>
<reference evidence="1" key="2">
    <citation type="submission" date="2025-03" db="EMBL/GenBank/DDBJ databases">
        <authorList>
            <consortium name="ELIXIR-Norway"/>
            <consortium name="Elixir Norway"/>
        </authorList>
    </citation>
    <scope>NUCLEOTIDE SEQUENCE</scope>
</reference>
<accession>A0AC59Z323</accession>
<organism evidence="1 2">
    <name type="scientific">Rangifer tarandus platyrhynchus</name>
    <name type="common">Svalbard reindeer</name>
    <dbReference type="NCBI Taxonomy" id="3082113"/>
    <lineage>
        <taxon>Eukaryota</taxon>
        <taxon>Metazoa</taxon>
        <taxon>Chordata</taxon>
        <taxon>Craniata</taxon>
        <taxon>Vertebrata</taxon>
        <taxon>Euteleostomi</taxon>
        <taxon>Mammalia</taxon>
        <taxon>Eutheria</taxon>
        <taxon>Laurasiatheria</taxon>
        <taxon>Artiodactyla</taxon>
        <taxon>Ruminantia</taxon>
        <taxon>Pecora</taxon>
        <taxon>Cervidae</taxon>
        <taxon>Odocoileinae</taxon>
        <taxon>Rangifer</taxon>
    </lineage>
</organism>
<evidence type="ECO:0000313" key="1">
    <source>
        <dbReference type="EMBL" id="CAN0192524.1"/>
    </source>
</evidence>
<name>A0AC59Z323_RANTA</name>
<proteinExistence type="predicted"/>